<evidence type="ECO:0000313" key="3">
    <source>
        <dbReference type="Proteomes" id="UP001153328"/>
    </source>
</evidence>
<dbReference type="SUPFAM" id="SSF109854">
    <property type="entry name" value="DinB/YfiT-like putative metalloenzymes"/>
    <property type="match status" value="1"/>
</dbReference>
<protein>
    <submittedName>
        <fullName evidence="2">Uncharacterized protein</fullName>
    </submittedName>
</protein>
<accession>A0A9W4H235</accession>
<gene>
    <name evidence="2" type="ORF">SBRY_30986</name>
</gene>
<dbReference type="EMBL" id="CAJVAX010000017">
    <property type="protein sequence ID" value="CAG7644150.1"/>
    <property type="molecule type" value="Genomic_DNA"/>
</dbReference>
<evidence type="ECO:0000256" key="1">
    <source>
        <dbReference type="SAM" id="MobiDB-lite"/>
    </source>
</evidence>
<dbReference type="AlphaFoldDB" id="A0A9W4H235"/>
<feature type="region of interest" description="Disordered" evidence="1">
    <location>
        <begin position="1"/>
        <end position="20"/>
    </location>
</feature>
<keyword evidence="3" id="KW-1185">Reference proteome</keyword>
<dbReference type="Gene3D" id="1.20.120.450">
    <property type="entry name" value="dinb family like domain"/>
    <property type="match status" value="1"/>
</dbReference>
<evidence type="ECO:0000313" key="2">
    <source>
        <dbReference type="EMBL" id="CAG7644150.1"/>
    </source>
</evidence>
<name>A0A9W4H235_9ACTN</name>
<reference evidence="2" key="1">
    <citation type="submission" date="2021-06" db="EMBL/GenBank/DDBJ databases">
        <authorList>
            <person name="Arsene-Ploetze F."/>
        </authorList>
    </citation>
    <scope>NUCLEOTIDE SEQUENCE</scope>
    <source>
        <strain evidence="2">SBRY1</strain>
    </source>
</reference>
<sequence>MAGMDSSLDEPAGCDVPATDERDPAEVVAAMVRHTLDLADTWTAWDGRPAPVDDRVYTPHKAIRRVADHLVDHLAEIEARLAGEDPQPDHWHASETTTAADLAPFTQDDLDEAHSRLTRLARIWSNRLSALTPDQLDRSPGPGWTFRQLAFHLGGSTYYADALGALPVTDPAG</sequence>
<comment type="caution">
    <text evidence="2">The sequence shown here is derived from an EMBL/GenBank/DDBJ whole genome shotgun (WGS) entry which is preliminary data.</text>
</comment>
<proteinExistence type="predicted"/>
<dbReference type="Proteomes" id="UP001153328">
    <property type="component" value="Unassembled WGS sequence"/>
</dbReference>
<dbReference type="InterPro" id="IPR034660">
    <property type="entry name" value="DinB/YfiT-like"/>
</dbReference>
<organism evidence="2 3">
    <name type="scientific">Actinacidiphila bryophytorum</name>
    <dbReference type="NCBI Taxonomy" id="1436133"/>
    <lineage>
        <taxon>Bacteria</taxon>
        <taxon>Bacillati</taxon>
        <taxon>Actinomycetota</taxon>
        <taxon>Actinomycetes</taxon>
        <taxon>Kitasatosporales</taxon>
        <taxon>Streptomycetaceae</taxon>
        <taxon>Actinacidiphila</taxon>
    </lineage>
</organism>